<name>A0A0B1P425_UNCNE</name>
<keyword evidence="1" id="KW-0732">Signal</keyword>
<dbReference type="AlphaFoldDB" id="A0A0B1P425"/>
<feature type="signal peptide" evidence="1">
    <location>
        <begin position="1"/>
        <end position="25"/>
    </location>
</feature>
<accession>A0A0B1P425</accession>
<organism evidence="2 3">
    <name type="scientific">Uncinula necator</name>
    <name type="common">Grape powdery mildew</name>
    <dbReference type="NCBI Taxonomy" id="52586"/>
    <lineage>
        <taxon>Eukaryota</taxon>
        <taxon>Fungi</taxon>
        <taxon>Dikarya</taxon>
        <taxon>Ascomycota</taxon>
        <taxon>Pezizomycotina</taxon>
        <taxon>Leotiomycetes</taxon>
        <taxon>Erysiphales</taxon>
        <taxon>Erysiphaceae</taxon>
        <taxon>Erysiphe</taxon>
    </lineage>
</organism>
<sequence>MWSRTYIFACILLLLLGWELTNIGAGNCARDFVGPCQGCNRVVCRNCAIKPPAPSLLRYRHRRICKTCSSIDLATLILPSMKNLCSDLHNLNNTTTKTNYNSIDLFICKCPSRTIWLCKTCGQSILNADQEYQSIWRWSRRILPSLGGLGIGITEANRGIYCGFGDHCSKAREVELEIYSDAEDARDKYFFNRSEDLNGTSYIDKSRPGYNRHEIEGIGGVMKNKLVKMVKISECVSGIEADGKDNDNVLALEIEGKLRSWCSWCQKVIPRNDEYKKMSKLKASTIQGCETS</sequence>
<dbReference type="STRING" id="52586.A0A0B1P425"/>
<dbReference type="EMBL" id="JNVN01001661">
    <property type="protein sequence ID" value="KHJ33033.1"/>
    <property type="molecule type" value="Genomic_DNA"/>
</dbReference>
<protein>
    <submittedName>
        <fullName evidence="2">Putative sulfate transporter</fullName>
    </submittedName>
</protein>
<dbReference type="OMA" id="PAFERIC"/>
<evidence type="ECO:0000256" key="1">
    <source>
        <dbReference type="SAM" id="SignalP"/>
    </source>
</evidence>
<comment type="caution">
    <text evidence="2">The sequence shown here is derived from an EMBL/GenBank/DDBJ whole genome shotgun (WGS) entry which is preliminary data.</text>
</comment>
<keyword evidence="3" id="KW-1185">Reference proteome</keyword>
<proteinExistence type="predicted"/>
<evidence type="ECO:0000313" key="2">
    <source>
        <dbReference type="EMBL" id="KHJ33033.1"/>
    </source>
</evidence>
<gene>
    <name evidence="2" type="ORF">EV44_g0537</name>
</gene>
<feature type="chain" id="PRO_5002058872" evidence="1">
    <location>
        <begin position="26"/>
        <end position="292"/>
    </location>
</feature>
<dbReference type="HOGENOM" id="CLU_031053_1_1_1"/>
<reference evidence="2 3" key="1">
    <citation type="journal article" date="2014" name="BMC Genomics">
        <title>Adaptive genomic structural variation in the grape powdery mildew pathogen, Erysiphe necator.</title>
        <authorList>
            <person name="Jones L."/>
            <person name="Riaz S."/>
            <person name="Morales-Cruz A."/>
            <person name="Amrine K.C."/>
            <person name="McGuire B."/>
            <person name="Gubler W.D."/>
            <person name="Walker M.A."/>
            <person name="Cantu D."/>
        </authorList>
    </citation>
    <scope>NUCLEOTIDE SEQUENCE [LARGE SCALE GENOMIC DNA]</scope>
    <source>
        <strain evidence="3">c</strain>
    </source>
</reference>
<evidence type="ECO:0000313" key="3">
    <source>
        <dbReference type="Proteomes" id="UP000030854"/>
    </source>
</evidence>
<dbReference type="Proteomes" id="UP000030854">
    <property type="component" value="Unassembled WGS sequence"/>
</dbReference>